<keyword evidence="1" id="KW-1133">Transmembrane helix</keyword>
<keyword evidence="3" id="KW-1185">Reference proteome</keyword>
<name>A0A2T5JEU3_9SPHI</name>
<dbReference type="EMBL" id="QAOQ01000001">
    <property type="protein sequence ID" value="PTR00957.1"/>
    <property type="molecule type" value="Genomic_DNA"/>
</dbReference>
<feature type="transmembrane region" description="Helical" evidence="1">
    <location>
        <begin position="124"/>
        <end position="144"/>
    </location>
</feature>
<evidence type="ECO:0008006" key="4">
    <source>
        <dbReference type="Google" id="ProtNLM"/>
    </source>
</evidence>
<evidence type="ECO:0000313" key="3">
    <source>
        <dbReference type="Proteomes" id="UP000244168"/>
    </source>
</evidence>
<accession>A0A2T5JEU3</accession>
<feature type="transmembrane region" description="Helical" evidence="1">
    <location>
        <begin position="94"/>
        <end position="112"/>
    </location>
</feature>
<feature type="transmembrane region" description="Helical" evidence="1">
    <location>
        <begin position="170"/>
        <end position="187"/>
    </location>
</feature>
<organism evidence="2 3">
    <name type="scientific">Mucilaginibacter yixingensis</name>
    <dbReference type="NCBI Taxonomy" id="1295612"/>
    <lineage>
        <taxon>Bacteria</taxon>
        <taxon>Pseudomonadati</taxon>
        <taxon>Bacteroidota</taxon>
        <taxon>Sphingobacteriia</taxon>
        <taxon>Sphingobacteriales</taxon>
        <taxon>Sphingobacteriaceae</taxon>
        <taxon>Mucilaginibacter</taxon>
    </lineage>
</organism>
<gene>
    <name evidence="2" type="ORF">C8P68_101187</name>
</gene>
<proteinExistence type="predicted"/>
<comment type="caution">
    <text evidence="2">The sequence shown here is derived from an EMBL/GenBank/DDBJ whole genome shotgun (WGS) entry which is preliminary data.</text>
</comment>
<keyword evidence="1" id="KW-0812">Transmembrane</keyword>
<keyword evidence="1" id="KW-0472">Membrane</keyword>
<sequence>MNESIAEFKQRYPLMVLALILSVAFFYWRSHVTLSSGITLKVTNVGPGIMDKHADLKERGSFVSGRDGNLYWKPKSLTEAMILNCIKPGYGLDMFDIVGVLITMLCVIYTFMDSRGDVVFTPKMATGFKLVIFVFVWEGMLSTVGRDILAENYLPYITNGQFRVNYDYKINSYYFMVLGLMLVLARIPKSGLDLQKEQDLTI</sequence>
<dbReference type="Proteomes" id="UP000244168">
    <property type="component" value="Unassembled WGS sequence"/>
</dbReference>
<evidence type="ECO:0000313" key="2">
    <source>
        <dbReference type="EMBL" id="PTR00957.1"/>
    </source>
</evidence>
<evidence type="ECO:0000256" key="1">
    <source>
        <dbReference type="SAM" id="Phobius"/>
    </source>
</evidence>
<feature type="transmembrane region" description="Helical" evidence="1">
    <location>
        <begin position="12"/>
        <end position="28"/>
    </location>
</feature>
<protein>
    <recommendedName>
        <fullName evidence="4">DUF2975 family protein</fullName>
    </recommendedName>
</protein>
<reference evidence="2 3" key="1">
    <citation type="submission" date="2018-04" db="EMBL/GenBank/DDBJ databases">
        <title>Genomic Encyclopedia of Archaeal and Bacterial Type Strains, Phase II (KMG-II): from individual species to whole genera.</title>
        <authorList>
            <person name="Goeker M."/>
        </authorList>
    </citation>
    <scope>NUCLEOTIDE SEQUENCE [LARGE SCALE GENOMIC DNA]</scope>
    <source>
        <strain evidence="2 3">DSM 26809</strain>
    </source>
</reference>
<dbReference type="AlphaFoldDB" id="A0A2T5JEU3"/>